<dbReference type="EMBL" id="AFLV02000079">
    <property type="protein sequence ID" value="EKR62552.1"/>
    <property type="molecule type" value="Genomic_DNA"/>
</dbReference>
<proteinExistence type="predicted"/>
<dbReference type="RefSeq" id="WP_004497304.1">
    <property type="nucleotide sequence ID" value="NZ_AFLV02000079.1"/>
</dbReference>
<name>A0A828YXF9_9LEPT</name>
<evidence type="ECO:0000313" key="1">
    <source>
        <dbReference type="EMBL" id="EKR62552.1"/>
    </source>
</evidence>
<gene>
    <name evidence="1" type="ORF">LEP1GSC036_1954</name>
</gene>
<evidence type="ECO:0000313" key="2">
    <source>
        <dbReference type="Proteomes" id="UP000001338"/>
    </source>
</evidence>
<dbReference type="Proteomes" id="UP000001338">
    <property type="component" value="Unassembled WGS sequence"/>
</dbReference>
<organism evidence="1 2">
    <name type="scientific">Leptospira weilii str. 2006001853</name>
    <dbReference type="NCBI Taxonomy" id="1001589"/>
    <lineage>
        <taxon>Bacteria</taxon>
        <taxon>Pseudomonadati</taxon>
        <taxon>Spirochaetota</taxon>
        <taxon>Spirochaetia</taxon>
        <taxon>Leptospirales</taxon>
        <taxon>Leptospiraceae</taxon>
        <taxon>Leptospira</taxon>
    </lineage>
</organism>
<dbReference type="AlphaFoldDB" id="A0A828YXF9"/>
<accession>A0A828YXF9</accession>
<protein>
    <submittedName>
        <fullName evidence="1">Uncharacterized protein</fullName>
    </submittedName>
</protein>
<comment type="caution">
    <text evidence="1">The sequence shown here is derived from an EMBL/GenBank/DDBJ whole genome shotgun (WGS) entry which is preliminary data.</text>
</comment>
<reference evidence="1 2" key="1">
    <citation type="submission" date="2012-10" db="EMBL/GenBank/DDBJ databases">
        <authorList>
            <person name="Harkins D.M."/>
            <person name="Durkin A.S."/>
            <person name="Brinkac L.M."/>
            <person name="Haft D.H."/>
            <person name="Selengut J.D."/>
            <person name="Sanka R."/>
            <person name="DePew J."/>
            <person name="Purushe J."/>
            <person name="Whelen A.C."/>
            <person name="Vinetz J.M."/>
            <person name="Sutton G.G."/>
            <person name="Nierman W.C."/>
            <person name="Fouts D.E."/>
        </authorList>
    </citation>
    <scope>NUCLEOTIDE SEQUENCE [LARGE SCALE GENOMIC DNA]</scope>
    <source>
        <strain evidence="1 2">2006001853</strain>
    </source>
</reference>
<sequence length="62" mass="7305">METKKYEFRKTRFLECEIGGETNLWVNSDGLPKKDIFKRSDKFLKTWELPQIAVVLAVFPVI</sequence>